<evidence type="ECO:0000256" key="2">
    <source>
        <dbReference type="ARBA" id="ARBA00006446"/>
    </source>
</evidence>
<dbReference type="Pfam" id="PF01595">
    <property type="entry name" value="CNNM"/>
    <property type="match status" value="1"/>
</dbReference>
<sequence>MTTILVIVIIIMIALSALFAATETAITASSPGKIHKLKIAGNKRAKTVLEVLKKKEKIIGTLLIGNSLINTVCTTIATTLFISFLGDNGPIVASGVMAFIIIVFAEVVPKAIAVAKPEQLALKMASTIVIFLKLFKPINIALDYITKIFCFIFRINLNPQISGTEEVRGVIEHYHQEGGVYKSDRNMLGGILDIRNMTVSEIMTHRSSIIALNIDLPHEVIIKTLLSGAHTRIPLWQDNRDNIIGILNLKDLLKALYENNNDAKKVDINKLLTPPWFIPENALVVDQLHAFRERNNHFACVVDEYGTLLGIITLEDVIEEIVGPITDEHDRLNNEIIKKSNTEFIIKGTTTIRDINRELDWNLSDEDANTIAGLIIHKIARIPNQREVIEIFNLKVIILKKIANKIDSVKITVLPTTEETISSE</sequence>
<keyword evidence="15" id="KW-1185">Reference proteome</keyword>
<organism evidence="14 15">
    <name type="scientific">Rickettsia monacensis</name>
    <dbReference type="NCBI Taxonomy" id="109232"/>
    <lineage>
        <taxon>Bacteria</taxon>
        <taxon>Pseudomonadati</taxon>
        <taxon>Pseudomonadota</taxon>
        <taxon>Alphaproteobacteria</taxon>
        <taxon>Rickettsiales</taxon>
        <taxon>Rickettsiaceae</taxon>
        <taxon>Rickettsieae</taxon>
        <taxon>Rickettsia</taxon>
        <taxon>spotted fever group</taxon>
    </lineage>
</organism>
<proteinExistence type="inferred from homology"/>
<name>A0A0B7IX14_9RICK</name>
<evidence type="ECO:0000256" key="7">
    <source>
        <dbReference type="ARBA" id="ARBA00023122"/>
    </source>
</evidence>
<comment type="subcellular location">
    <subcellularLocation>
        <location evidence="1">Cell membrane</location>
        <topology evidence="1">Multi-pass membrane protein</topology>
    </subcellularLocation>
</comment>
<dbReference type="FunFam" id="3.10.580.10:FF:000002">
    <property type="entry name" value="Magnesium/cobalt efflux protein CorC"/>
    <property type="match status" value="1"/>
</dbReference>
<keyword evidence="5" id="KW-0677">Repeat</keyword>
<dbReference type="InterPro" id="IPR046342">
    <property type="entry name" value="CBS_dom_sf"/>
</dbReference>
<dbReference type="GO" id="GO:0005886">
    <property type="term" value="C:plasma membrane"/>
    <property type="evidence" value="ECO:0007669"/>
    <property type="project" value="UniProtKB-SubCell"/>
</dbReference>
<dbReference type="Proteomes" id="UP000018149">
    <property type="component" value="Chromosome I"/>
</dbReference>
<dbReference type="RefSeq" id="WP_023507090.1">
    <property type="nucleotide sequence ID" value="NZ_LN794217.1"/>
</dbReference>
<gene>
    <name evidence="14" type="primary">corC</name>
    <name evidence="14" type="ORF">RMONA_00145</name>
</gene>
<feature type="transmembrane region" description="Helical" evidence="11">
    <location>
        <begin position="120"/>
        <end position="142"/>
    </location>
</feature>
<dbReference type="PROSITE" id="PS51371">
    <property type="entry name" value="CBS"/>
    <property type="match status" value="2"/>
</dbReference>
<dbReference type="HOGENOM" id="CLU_015237_4_1_5"/>
<keyword evidence="7 9" id="KW-0129">CBS domain</keyword>
<evidence type="ECO:0000313" key="15">
    <source>
        <dbReference type="Proteomes" id="UP000018149"/>
    </source>
</evidence>
<dbReference type="SMART" id="SM01091">
    <property type="entry name" value="CorC_HlyC"/>
    <property type="match status" value="1"/>
</dbReference>
<keyword evidence="4 10" id="KW-0812">Transmembrane</keyword>
<dbReference type="InterPro" id="IPR002550">
    <property type="entry name" value="CNNM"/>
</dbReference>
<feature type="transmembrane region" description="Helical" evidence="11">
    <location>
        <begin position="62"/>
        <end position="85"/>
    </location>
</feature>
<evidence type="ECO:0000259" key="12">
    <source>
        <dbReference type="PROSITE" id="PS51371"/>
    </source>
</evidence>
<evidence type="ECO:0000313" key="14">
    <source>
        <dbReference type="EMBL" id="CEO16457.1"/>
    </source>
</evidence>
<dbReference type="AlphaFoldDB" id="A0A0B7IX14"/>
<feature type="domain" description="CBS" evidence="12">
    <location>
        <begin position="203"/>
        <end position="263"/>
    </location>
</feature>
<evidence type="ECO:0000256" key="9">
    <source>
        <dbReference type="PROSITE-ProRule" id="PRU00703"/>
    </source>
</evidence>
<dbReference type="PANTHER" id="PTHR22777">
    <property type="entry name" value="HEMOLYSIN-RELATED"/>
    <property type="match status" value="1"/>
</dbReference>
<dbReference type="PANTHER" id="PTHR22777:SF32">
    <property type="entry name" value="UPF0053 INNER MEMBRANE PROTEIN YFJD"/>
    <property type="match status" value="1"/>
</dbReference>
<reference evidence="14 15" key="1">
    <citation type="submission" date="2015-01" db="EMBL/GenBank/DDBJ databases">
        <title>Draft genome sequence of Rickettsia monacensis strain IrR/Munich.</title>
        <authorList>
            <person name="Felsheim R.F."/>
            <person name="Johnson S.L."/>
            <person name="Kurtti T.J."/>
            <person name="Munderloh U.G."/>
        </authorList>
    </citation>
    <scope>NUCLEOTIDE SEQUENCE [LARGE SCALE GENOMIC DNA]</scope>
    <source>
        <strain evidence="14 15">IrR/Munich</strain>
    </source>
</reference>
<reference evidence="15" key="2">
    <citation type="submission" date="2015-01" db="EMBL/GenBank/DDBJ databases">
        <authorList>
            <person name="Felsheim R."/>
        </authorList>
    </citation>
    <scope>NUCLEOTIDE SEQUENCE [LARGE SCALE GENOMIC DNA]</scope>
    <source>
        <strain evidence="15">IrR/Munich</strain>
    </source>
</reference>
<dbReference type="InterPro" id="IPR044751">
    <property type="entry name" value="Ion_transp-like_CBS"/>
</dbReference>
<evidence type="ECO:0000256" key="4">
    <source>
        <dbReference type="ARBA" id="ARBA00022692"/>
    </source>
</evidence>
<keyword evidence="6 10" id="KW-1133">Transmembrane helix</keyword>
<dbReference type="PROSITE" id="PS51846">
    <property type="entry name" value="CNNM"/>
    <property type="match status" value="1"/>
</dbReference>
<keyword evidence="8 10" id="KW-0472">Membrane</keyword>
<dbReference type="GO" id="GO:0050660">
    <property type="term" value="F:flavin adenine dinucleotide binding"/>
    <property type="evidence" value="ECO:0007669"/>
    <property type="project" value="InterPro"/>
</dbReference>
<feature type="domain" description="CNNM transmembrane" evidence="13">
    <location>
        <begin position="1"/>
        <end position="184"/>
    </location>
</feature>
<dbReference type="SMART" id="SM00116">
    <property type="entry name" value="CBS"/>
    <property type="match status" value="2"/>
</dbReference>
<protein>
    <submittedName>
        <fullName evidence="14">Magnesium and cobalt efflux protein CorC</fullName>
    </submittedName>
</protein>
<dbReference type="InterPro" id="IPR016169">
    <property type="entry name" value="FAD-bd_PCMH_sub2"/>
</dbReference>
<dbReference type="Gene3D" id="3.30.465.10">
    <property type="match status" value="1"/>
</dbReference>
<dbReference type="Gene3D" id="3.10.580.10">
    <property type="entry name" value="CBS-domain"/>
    <property type="match status" value="1"/>
</dbReference>
<dbReference type="Pfam" id="PF03471">
    <property type="entry name" value="CorC_HlyC"/>
    <property type="match status" value="1"/>
</dbReference>
<dbReference type="InterPro" id="IPR005170">
    <property type="entry name" value="Transptr-assoc_dom"/>
</dbReference>
<feature type="transmembrane region" description="Helical" evidence="11">
    <location>
        <begin position="91"/>
        <end position="108"/>
    </location>
</feature>
<evidence type="ECO:0000256" key="10">
    <source>
        <dbReference type="PROSITE-ProRule" id="PRU01193"/>
    </source>
</evidence>
<dbReference type="SUPFAM" id="SSF54631">
    <property type="entry name" value="CBS-domain pair"/>
    <property type="match status" value="1"/>
</dbReference>
<dbReference type="InterPro" id="IPR036318">
    <property type="entry name" value="FAD-bd_PCMH-like_sf"/>
</dbReference>
<dbReference type="EMBL" id="LN794217">
    <property type="protein sequence ID" value="CEO16457.1"/>
    <property type="molecule type" value="Genomic_DNA"/>
</dbReference>
<evidence type="ECO:0000259" key="13">
    <source>
        <dbReference type="PROSITE" id="PS51846"/>
    </source>
</evidence>
<evidence type="ECO:0000256" key="1">
    <source>
        <dbReference type="ARBA" id="ARBA00004651"/>
    </source>
</evidence>
<dbReference type="CDD" id="cd04590">
    <property type="entry name" value="CBS_pair_CorC_HlyC_assoc"/>
    <property type="match status" value="1"/>
</dbReference>
<feature type="domain" description="CBS" evidence="12">
    <location>
        <begin position="271"/>
        <end position="328"/>
    </location>
</feature>
<dbReference type="SUPFAM" id="SSF56176">
    <property type="entry name" value="FAD-binding/transporter-associated domain-like"/>
    <property type="match status" value="1"/>
</dbReference>
<evidence type="ECO:0000256" key="5">
    <source>
        <dbReference type="ARBA" id="ARBA00022737"/>
    </source>
</evidence>
<dbReference type="KEGG" id="rmc:RMONA_00145"/>
<dbReference type="STRING" id="109232.RMONA_00145"/>
<dbReference type="InterPro" id="IPR000644">
    <property type="entry name" value="CBS_dom"/>
</dbReference>
<feature type="transmembrane region" description="Helical" evidence="11">
    <location>
        <begin position="6"/>
        <end position="28"/>
    </location>
</feature>
<comment type="similarity">
    <text evidence="2">Belongs to the UPF0053 family. Hemolysin C subfamily.</text>
</comment>
<evidence type="ECO:0000256" key="11">
    <source>
        <dbReference type="SAM" id="Phobius"/>
    </source>
</evidence>
<evidence type="ECO:0000256" key="3">
    <source>
        <dbReference type="ARBA" id="ARBA00022475"/>
    </source>
</evidence>
<evidence type="ECO:0000256" key="6">
    <source>
        <dbReference type="ARBA" id="ARBA00022989"/>
    </source>
</evidence>
<accession>A0A0B7IX14</accession>
<dbReference type="Pfam" id="PF00571">
    <property type="entry name" value="CBS"/>
    <property type="match status" value="2"/>
</dbReference>
<evidence type="ECO:0000256" key="8">
    <source>
        <dbReference type="ARBA" id="ARBA00023136"/>
    </source>
</evidence>
<keyword evidence="3" id="KW-1003">Cell membrane</keyword>